<reference evidence="3" key="1">
    <citation type="submission" date="2016-10" db="EMBL/GenBank/DDBJ databases">
        <authorList>
            <person name="Varghese N."/>
            <person name="Submissions S."/>
        </authorList>
    </citation>
    <scope>NUCLEOTIDE SEQUENCE [LARGE SCALE GENOMIC DNA]</scope>
    <source>
        <strain evidence="3">CGMCC 4.7047</strain>
    </source>
</reference>
<evidence type="ECO:0000259" key="1">
    <source>
        <dbReference type="Pfam" id="PF22513"/>
    </source>
</evidence>
<dbReference type="Pfam" id="PF22513">
    <property type="entry name" value="FitA-like_RHH"/>
    <property type="match status" value="1"/>
</dbReference>
<dbReference type="InterPro" id="IPR053853">
    <property type="entry name" value="FitA-like_RHH"/>
</dbReference>
<accession>A0A1I6S4S4</accession>
<dbReference type="InterPro" id="IPR010985">
    <property type="entry name" value="Ribbon_hlx_hlx"/>
</dbReference>
<gene>
    <name evidence="2" type="ORF">SAMN05444716_103705</name>
</gene>
<dbReference type="Proteomes" id="UP000198873">
    <property type="component" value="Unassembled WGS sequence"/>
</dbReference>
<dbReference type="AlphaFoldDB" id="A0A1I6S4S4"/>
<sequence>MYYACMVALQIRDVPEDVRDTLAARARENGQSLQAFLLALVLREASFSRNLDLIRELDDESPQPGPTVEDVLAALDDARAERGRVFGSPEADRRDGAA</sequence>
<organism evidence="2 3">
    <name type="scientific">Streptomyces harbinensis</name>
    <dbReference type="NCBI Taxonomy" id="1176198"/>
    <lineage>
        <taxon>Bacteria</taxon>
        <taxon>Bacillati</taxon>
        <taxon>Actinomycetota</taxon>
        <taxon>Actinomycetes</taxon>
        <taxon>Kitasatosporales</taxon>
        <taxon>Streptomycetaceae</taxon>
        <taxon>Streptomyces</taxon>
    </lineage>
</organism>
<feature type="domain" description="Antitoxin FitA-like ribbon-helix-helix" evidence="1">
    <location>
        <begin position="9"/>
        <end position="39"/>
    </location>
</feature>
<dbReference type="EMBL" id="FPAB01000003">
    <property type="protein sequence ID" value="SFS71979.1"/>
    <property type="molecule type" value="Genomic_DNA"/>
</dbReference>
<proteinExistence type="predicted"/>
<dbReference type="STRING" id="1176198.SAMN05444716_103705"/>
<keyword evidence="3" id="KW-1185">Reference proteome</keyword>
<evidence type="ECO:0000313" key="3">
    <source>
        <dbReference type="Proteomes" id="UP000198873"/>
    </source>
</evidence>
<name>A0A1I6S4S4_9ACTN</name>
<dbReference type="GO" id="GO:0006355">
    <property type="term" value="P:regulation of DNA-templated transcription"/>
    <property type="evidence" value="ECO:0007669"/>
    <property type="project" value="InterPro"/>
</dbReference>
<protein>
    <recommendedName>
        <fullName evidence="1">Antitoxin FitA-like ribbon-helix-helix domain-containing protein</fullName>
    </recommendedName>
</protein>
<dbReference type="SUPFAM" id="SSF47598">
    <property type="entry name" value="Ribbon-helix-helix"/>
    <property type="match status" value="1"/>
</dbReference>
<evidence type="ECO:0000313" key="2">
    <source>
        <dbReference type="EMBL" id="SFS71979.1"/>
    </source>
</evidence>